<dbReference type="AlphaFoldDB" id="A0A5D2JFF3"/>
<dbReference type="EMBL" id="CM017631">
    <property type="protein sequence ID" value="TYH53172.1"/>
    <property type="molecule type" value="Genomic_DNA"/>
</dbReference>
<gene>
    <name evidence="2" type="ORF">ES332_D09G080300v1</name>
</gene>
<name>A0A5D2JFF3_GOSTO</name>
<sequence>MSLQTLMLLIFSTLLWHLLLIVGLCVSANAFVLQIAMRSFLCSIRFGSYLSLHSFRRWTRISCSLNLVCCEIEIVSWLELFGLLKNIFCCFRSMMVIYAPWIIYLLRWVSGFSLWSAFELDGS</sequence>
<keyword evidence="1" id="KW-0472">Membrane</keyword>
<evidence type="ECO:0000313" key="2">
    <source>
        <dbReference type="EMBL" id="TYH53172.1"/>
    </source>
</evidence>
<protein>
    <submittedName>
        <fullName evidence="2">Uncharacterized protein</fullName>
    </submittedName>
</protein>
<evidence type="ECO:0000256" key="1">
    <source>
        <dbReference type="SAM" id="Phobius"/>
    </source>
</evidence>
<reference evidence="2 3" key="1">
    <citation type="submission" date="2019-07" db="EMBL/GenBank/DDBJ databases">
        <title>WGS assembly of Gossypium tomentosum.</title>
        <authorList>
            <person name="Chen Z.J."/>
            <person name="Sreedasyam A."/>
            <person name="Ando A."/>
            <person name="Song Q."/>
            <person name="De L."/>
            <person name="Hulse-Kemp A."/>
            <person name="Ding M."/>
            <person name="Ye W."/>
            <person name="Kirkbride R."/>
            <person name="Jenkins J."/>
            <person name="Plott C."/>
            <person name="Lovell J."/>
            <person name="Lin Y.-M."/>
            <person name="Vaughn R."/>
            <person name="Liu B."/>
            <person name="Li W."/>
            <person name="Simpson S."/>
            <person name="Scheffler B."/>
            <person name="Saski C."/>
            <person name="Grover C."/>
            <person name="Hu G."/>
            <person name="Conover J."/>
            <person name="Carlson J."/>
            <person name="Shu S."/>
            <person name="Boston L."/>
            <person name="Williams M."/>
            <person name="Peterson D."/>
            <person name="Mcgee K."/>
            <person name="Jones D."/>
            <person name="Wendel J."/>
            <person name="Stelly D."/>
            <person name="Grimwood J."/>
            <person name="Schmutz J."/>
        </authorList>
    </citation>
    <scope>NUCLEOTIDE SEQUENCE [LARGE SCALE GENOMIC DNA]</scope>
    <source>
        <strain evidence="2">7179.01</strain>
    </source>
</reference>
<keyword evidence="1" id="KW-1133">Transmembrane helix</keyword>
<dbReference type="Proteomes" id="UP000322667">
    <property type="component" value="Chromosome D09"/>
</dbReference>
<keyword evidence="1" id="KW-0812">Transmembrane</keyword>
<organism evidence="2 3">
    <name type="scientific">Gossypium tomentosum</name>
    <name type="common">Hawaiian cotton</name>
    <name type="synonym">Gossypium sandvicense</name>
    <dbReference type="NCBI Taxonomy" id="34277"/>
    <lineage>
        <taxon>Eukaryota</taxon>
        <taxon>Viridiplantae</taxon>
        <taxon>Streptophyta</taxon>
        <taxon>Embryophyta</taxon>
        <taxon>Tracheophyta</taxon>
        <taxon>Spermatophyta</taxon>
        <taxon>Magnoliopsida</taxon>
        <taxon>eudicotyledons</taxon>
        <taxon>Gunneridae</taxon>
        <taxon>Pentapetalae</taxon>
        <taxon>rosids</taxon>
        <taxon>malvids</taxon>
        <taxon>Malvales</taxon>
        <taxon>Malvaceae</taxon>
        <taxon>Malvoideae</taxon>
        <taxon>Gossypium</taxon>
    </lineage>
</organism>
<accession>A0A5D2JFF3</accession>
<feature type="transmembrane region" description="Helical" evidence="1">
    <location>
        <begin position="96"/>
        <end position="118"/>
    </location>
</feature>
<keyword evidence="3" id="KW-1185">Reference proteome</keyword>
<proteinExistence type="predicted"/>
<evidence type="ECO:0000313" key="3">
    <source>
        <dbReference type="Proteomes" id="UP000322667"/>
    </source>
</evidence>